<accession>A0A1R1EPR6</accession>
<proteinExistence type="predicted"/>
<evidence type="ECO:0000256" key="1">
    <source>
        <dbReference type="PROSITE-ProRule" id="PRU00339"/>
    </source>
</evidence>
<dbReference type="SUPFAM" id="SSF81901">
    <property type="entry name" value="HCP-like"/>
    <property type="match status" value="1"/>
</dbReference>
<evidence type="ECO:0000313" key="3">
    <source>
        <dbReference type="Proteomes" id="UP000187172"/>
    </source>
</evidence>
<dbReference type="Pfam" id="PF13424">
    <property type="entry name" value="TPR_12"/>
    <property type="match status" value="1"/>
</dbReference>
<dbReference type="InterPro" id="IPR019734">
    <property type="entry name" value="TPR_rpt"/>
</dbReference>
<feature type="repeat" description="TPR" evidence="1">
    <location>
        <begin position="162"/>
        <end position="195"/>
    </location>
</feature>
<dbReference type="RefSeq" id="WP_076171554.1">
    <property type="nucleotide sequence ID" value="NZ_MRTP01000004.1"/>
</dbReference>
<evidence type="ECO:0000313" key="2">
    <source>
        <dbReference type="EMBL" id="OMF53787.1"/>
    </source>
</evidence>
<dbReference type="InterPro" id="IPR011990">
    <property type="entry name" value="TPR-like_helical_dom_sf"/>
</dbReference>
<comment type="caution">
    <text evidence="2">The sequence shown here is derived from an EMBL/GenBank/DDBJ whole genome shotgun (WGS) entry which is preliminary data.</text>
</comment>
<dbReference type="SMART" id="SM00028">
    <property type="entry name" value="TPR"/>
    <property type="match status" value="4"/>
</dbReference>
<keyword evidence="1" id="KW-0802">TPR repeat</keyword>
<name>A0A1R1EPR6_9BACL</name>
<keyword evidence="3" id="KW-1185">Reference proteome</keyword>
<dbReference type="PROSITE" id="PS50005">
    <property type="entry name" value="TPR"/>
    <property type="match status" value="1"/>
</dbReference>
<organism evidence="2 3">
    <name type="scientific">Paenibacillus rhizosphaerae</name>
    <dbReference type="NCBI Taxonomy" id="297318"/>
    <lineage>
        <taxon>Bacteria</taxon>
        <taxon>Bacillati</taxon>
        <taxon>Bacillota</taxon>
        <taxon>Bacilli</taxon>
        <taxon>Bacillales</taxon>
        <taxon>Paenibacillaceae</taxon>
        <taxon>Paenibacillus</taxon>
    </lineage>
</organism>
<gene>
    <name evidence="2" type="ORF">BK138_18395</name>
</gene>
<dbReference type="EMBL" id="MRTP01000004">
    <property type="protein sequence ID" value="OMF53787.1"/>
    <property type="molecule type" value="Genomic_DNA"/>
</dbReference>
<dbReference type="Gene3D" id="1.25.40.10">
    <property type="entry name" value="Tetratricopeptide repeat domain"/>
    <property type="match status" value="2"/>
</dbReference>
<dbReference type="STRING" id="297318.BK138_18395"/>
<dbReference type="AlphaFoldDB" id="A0A1R1EPR6"/>
<dbReference type="PANTHER" id="PTHR10098">
    <property type="entry name" value="RAPSYN-RELATED"/>
    <property type="match status" value="1"/>
</dbReference>
<sequence length="335" mass="38318">MVEEYAADTKYEAQRDLGGRFNNAITELVEITTAYFWNGRSKEALHILNQLLPITGILEAQDLRLPILLQLGKIQANEYVYTNVDPEAMFSILNEAKLLAEQSNDRKGLADALSSLGTAHYFVELNASSTIENTTGQYREALNYHEQALQLRVELQDNRGISESYFQIGTVYERWQKKEMALNYYAQAARIAEEHHFPLEQSEPARHFAFHAFQSGDLDEALRFAQHALFMRETAGFKPHLPLDHLLLSDIYLKRGQIETARQHAETAIRLGEEMGYLRTVSSSCLTLGDIELVQQRVDAARTYYEKALHLGHELKLPLSVHRAEERLERLSDHT</sequence>
<reference evidence="2 3" key="1">
    <citation type="submission" date="2016-11" db="EMBL/GenBank/DDBJ databases">
        <title>Paenibacillus species isolates.</title>
        <authorList>
            <person name="Beno S.M."/>
        </authorList>
    </citation>
    <scope>NUCLEOTIDE SEQUENCE [LARGE SCALE GENOMIC DNA]</scope>
    <source>
        <strain evidence="2 3">FSL R5-0378</strain>
    </source>
</reference>
<protein>
    <submittedName>
        <fullName evidence="2">Uncharacterized protein</fullName>
    </submittedName>
</protein>
<dbReference type="Proteomes" id="UP000187172">
    <property type="component" value="Unassembled WGS sequence"/>
</dbReference>